<accession>A0A0J6GKK9</accession>
<dbReference type="PANTHER" id="PTHR33204">
    <property type="entry name" value="TRANSCRIPTIONAL REGULATOR, MARR FAMILY"/>
    <property type="match status" value="1"/>
</dbReference>
<comment type="caution">
    <text evidence="5">The sequence shown here is derived from an EMBL/GenBank/DDBJ whole genome shotgun (WGS) entry which is preliminary data.</text>
</comment>
<dbReference type="AlphaFoldDB" id="A0A0J6GKK9"/>
<evidence type="ECO:0000259" key="4">
    <source>
        <dbReference type="PROSITE" id="PS51118"/>
    </source>
</evidence>
<sequence length="121" mass="13424">MATGKKDASCPVETTLKVIGGKWKVLIIHFLLEDTKRFGELAKCLGRISPKTLAQQLRELEEDGVIAREVFAQVPPKVEYTITSLGITLSPILHAMADWGTFLEARQEKTKRTSRNSSPAD</sequence>
<dbReference type="CDD" id="cd00090">
    <property type="entry name" value="HTH_ARSR"/>
    <property type="match status" value="1"/>
</dbReference>
<name>A0A0J6GKK9_PSETA</name>
<dbReference type="InterPro" id="IPR011991">
    <property type="entry name" value="ArsR-like_HTH"/>
</dbReference>
<dbReference type="SUPFAM" id="SSF46785">
    <property type="entry name" value="Winged helix' DNA-binding domain"/>
    <property type="match status" value="1"/>
</dbReference>
<keyword evidence="2 6" id="KW-0238">DNA-binding</keyword>
<reference evidence="5 7" key="1">
    <citation type="submission" date="2015-02" db="EMBL/GenBank/DDBJ databases">
        <title>Pseudomonas helleri sp. nov. and Pseudomonas weihenstephanensis sp. nov., isolated from raw cows milk.</title>
        <authorList>
            <person name="von Neubeck M."/>
            <person name="Huptas C."/>
            <person name="Wenning M."/>
            <person name="Scherer S."/>
        </authorList>
    </citation>
    <scope>NUCLEOTIDE SEQUENCE [LARGE SCALE GENOMIC DNA]</scope>
    <source>
        <strain evidence="5 7">DSM 21104</strain>
    </source>
</reference>
<keyword evidence="1" id="KW-0805">Transcription regulation</keyword>
<feature type="domain" description="HTH hxlR-type" evidence="4">
    <location>
        <begin position="10"/>
        <end position="108"/>
    </location>
</feature>
<dbReference type="PROSITE" id="PS51118">
    <property type="entry name" value="HTH_HXLR"/>
    <property type="match status" value="1"/>
</dbReference>
<gene>
    <name evidence="6" type="ORF">SAMN04490203_1801</name>
    <name evidence="5" type="ORF">TU78_19780</name>
</gene>
<evidence type="ECO:0000256" key="1">
    <source>
        <dbReference type="ARBA" id="ARBA00023015"/>
    </source>
</evidence>
<dbReference type="Proteomes" id="UP000036395">
    <property type="component" value="Unassembled WGS sequence"/>
</dbReference>
<dbReference type="Proteomes" id="UP000183155">
    <property type="component" value="Unassembled WGS sequence"/>
</dbReference>
<evidence type="ECO:0000313" key="6">
    <source>
        <dbReference type="EMBL" id="SEC10205.1"/>
    </source>
</evidence>
<dbReference type="InterPro" id="IPR002577">
    <property type="entry name" value="HTH_HxlR"/>
</dbReference>
<dbReference type="InterPro" id="IPR036390">
    <property type="entry name" value="WH_DNA-bd_sf"/>
</dbReference>
<evidence type="ECO:0000313" key="7">
    <source>
        <dbReference type="Proteomes" id="UP000036395"/>
    </source>
</evidence>
<dbReference type="PATRIC" id="fig|47884.3.peg.4454"/>
<dbReference type="GO" id="GO:0006355">
    <property type="term" value="P:regulation of DNA-templated transcription"/>
    <property type="evidence" value="ECO:0007669"/>
    <property type="project" value="UniProtKB-ARBA"/>
</dbReference>
<dbReference type="OrthoDB" id="9807069at2"/>
<evidence type="ECO:0000256" key="2">
    <source>
        <dbReference type="ARBA" id="ARBA00023125"/>
    </source>
</evidence>
<dbReference type="EMBL" id="FNRS01000001">
    <property type="protein sequence ID" value="SEC10205.1"/>
    <property type="molecule type" value="Genomic_DNA"/>
</dbReference>
<organism evidence="5 7">
    <name type="scientific">Pseudomonas taetrolens</name>
    <dbReference type="NCBI Taxonomy" id="47884"/>
    <lineage>
        <taxon>Bacteria</taxon>
        <taxon>Pseudomonadati</taxon>
        <taxon>Pseudomonadota</taxon>
        <taxon>Gammaproteobacteria</taxon>
        <taxon>Pseudomonadales</taxon>
        <taxon>Pseudomonadaceae</taxon>
        <taxon>Pseudomonas</taxon>
    </lineage>
</organism>
<dbReference type="GO" id="GO:0003677">
    <property type="term" value="F:DNA binding"/>
    <property type="evidence" value="ECO:0007669"/>
    <property type="project" value="UniProtKB-KW"/>
</dbReference>
<evidence type="ECO:0000313" key="8">
    <source>
        <dbReference type="Proteomes" id="UP000183155"/>
    </source>
</evidence>
<dbReference type="PANTHER" id="PTHR33204:SF29">
    <property type="entry name" value="TRANSCRIPTIONAL REGULATOR"/>
    <property type="match status" value="1"/>
</dbReference>
<proteinExistence type="predicted"/>
<dbReference type="Gene3D" id="1.10.10.10">
    <property type="entry name" value="Winged helix-like DNA-binding domain superfamily/Winged helix DNA-binding domain"/>
    <property type="match status" value="1"/>
</dbReference>
<evidence type="ECO:0000313" key="5">
    <source>
        <dbReference type="EMBL" id="KMM82893.1"/>
    </source>
</evidence>
<dbReference type="InterPro" id="IPR036388">
    <property type="entry name" value="WH-like_DNA-bd_sf"/>
</dbReference>
<dbReference type="EMBL" id="JYLA01000009">
    <property type="protein sequence ID" value="KMM82893.1"/>
    <property type="molecule type" value="Genomic_DNA"/>
</dbReference>
<evidence type="ECO:0000256" key="3">
    <source>
        <dbReference type="ARBA" id="ARBA00023163"/>
    </source>
</evidence>
<reference evidence="6 8" key="2">
    <citation type="submission" date="2016-10" db="EMBL/GenBank/DDBJ databases">
        <authorList>
            <person name="Varghese N."/>
            <person name="Submissions S."/>
        </authorList>
    </citation>
    <scope>NUCLEOTIDE SEQUENCE [LARGE SCALE GENOMIC DNA]</scope>
    <source>
        <strain evidence="6 8">BS3652</strain>
    </source>
</reference>
<keyword evidence="3" id="KW-0804">Transcription</keyword>
<dbReference type="STRING" id="47884.SAMN04490203_1801"/>
<dbReference type="RefSeq" id="WP_048383292.1">
    <property type="nucleotide sequence ID" value="NZ_FNRS01000001.1"/>
</dbReference>
<protein>
    <submittedName>
        <fullName evidence="6">DNA-binding transcriptional regulator, HxlR family</fullName>
    </submittedName>
</protein>
<keyword evidence="8" id="KW-1185">Reference proteome</keyword>
<dbReference type="Pfam" id="PF01638">
    <property type="entry name" value="HxlR"/>
    <property type="match status" value="1"/>
</dbReference>